<reference evidence="1 3" key="2">
    <citation type="submission" date="2018-11" db="EMBL/GenBank/DDBJ databases">
        <authorList>
            <consortium name="Pathogen Informatics"/>
        </authorList>
    </citation>
    <scope>NUCLEOTIDE SEQUENCE [LARGE SCALE GENOMIC DNA]</scope>
</reference>
<dbReference type="Proteomes" id="UP000274756">
    <property type="component" value="Unassembled WGS sequence"/>
</dbReference>
<organism evidence="2 4">
    <name type="scientific">Dracunculus medinensis</name>
    <name type="common">Guinea worm</name>
    <dbReference type="NCBI Taxonomy" id="318479"/>
    <lineage>
        <taxon>Eukaryota</taxon>
        <taxon>Metazoa</taxon>
        <taxon>Ecdysozoa</taxon>
        <taxon>Nematoda</taxon>
        <taxon>Chromadorea</taxon>
        <taxon>Rhabditida</taxon>
        <taxon>Spirurina</taxon>
        <taxon>Dracunculoidea</taxon>
        <taxon>Dracunculidae</taxon>
        <taxon>Dracunculus</taxon>
    </lineage>
</organism>
<accession>A0A0N4U2D3</accession>
<protein>
    <submittedName>
        <fullName evidence="4">ZP domain-containing protein</fullName>
    </submittedName>
</protein>
<proteinExistence type="predicted"/>
<evidence type="ECO:0000313" key="2">
    <source>
        <dbReference type="Proteomes" id="UP000038040"/>
    </source>
</evidence>
<keyword evidence="3" id="KW-1185">Reference proteome</keyword>
<reference evidence="4" key="1">
    <citation type="submission" date="2017-02" db="UniProtKB">
        <authorList>
            <consortium name="WormBaseParasite"/>
        </authorList>
    </citation>
    <scope>IDENTIFICATION</scope>
</reference>
<evidence type="ECO:0000313" key="1">
    <source>
        <dbReference type="EMBL" id="VDN55217.1"/>
    </source>
</evidence>
<dbReference type="Proteomes" id="UP000038040">
    <property type="component" value="Unplaced"/>
</dbReference>
<evidence type="ECO:0000313" key="4">
    <source>
        <dbReference type="WBParaSite" id="DME_0000083001-mRNA-1"/>
    </source>
</evidence>
<dbReference type="WBParaSite" id="DME_0000083001-mRNA-1">
    <property type="protein sequence ID" value="DME_0000083001-mRNA-1"/>
    <property type="gene ID" value="DME_0000083001"/>
</dbReference>
<dbReference type="EMBL" id="UYYG01001151">
    <property type="protein sequence ID" value="VDN55217.1"/>
    <property type="molecule type" value="Genomic_DNA"/>
</dbReference>
<dbReference type="AlphaFoldDB" id="A0A0N4U2D3"/>
<evidence type="ECO:0000313" key="3">
    <source>
        <dbReference type="Proteomes" id="UP000274756"/>
    </source>
</evidence>
<name>A0A0N4U2D3_DRAME</name>
<sequence length="72" mass="8388">MKSSVLYEQTVVDDMLICASGRFIIYEFSMRLEITEIIAPKSGVNKLNCYCKLCDEEHCGIVEYCNVYRNFF</sequence>
<gene>
    <name evidence="1" type="ORF">DME_LOCUS5190</name>
</gene>